<protein>
    <submittedName>
        <fullName evidence="1">Uncharacterized protein</fullName>
    </submittedName>
</protein>
<reference evidence="1 2" key="1">
    <citation type="journal article" date="2016" name="Nat. Commun.">
        <title>Microbial interactions lead to rapid micro-scale successions on model marine particles.</title>
        <authorList>
            <person name="Datta M.S."/>
            <person name="Sliwerska E."/>
            <person name="Gore J."/>
            <person name="Polz M.F."/>
            <person name="Cordero O.X."/>
        </authorList>
    </citation>
    <scope>NUCLEOTIDE SEQUENCE [LARGE SCALE GENOMIC DNA]</scope>
    <source>
        <strain evidence="1 2">4G03</strain>
    </source>
</reference>
<dbReference type="EMBL" id="PDUU01001158">
    <property type="protein sequence ID" value="PHN95726.1"/>
    <property type="molecule type" value="Genomic_DNA"/>
</dbReference>
<organism evidence="1 2">
    <name type="scientific">Tenacibaculum discolor</name>
    <dbReference type="NCBI Taxonomy" id="361581"/>
    <lineage>
        <taxon>Bacteria</taxon>
        <taxon>Pseudomonadati</taxon>
        <taxon>Bacteroidota</taxon>
        <taxon>Flavobacteriia</taxon>
        <taxon>Flavobacteriales</taxon>
        <taxon>Flavobacteriaceae</taxon>
        <taxon>Tenacibaculum</taxon>
    </lineage>
</organism>
<dbReference type="Proteomes" id="UP000222163">
    <property type="component" value="Unassembled WGS sequence"/>
</dbReference>
<sequence length="101" mass="11047">MGASWSTANANRPRRSTAAVVWFKPRVKTVIARDYKILPFAWVAAGNATSPDLMQRKTPSPPETAGMRAAMRAEKQRRGQGVTGLRLALRGPMGFLDGLNH</sequence>
<comment type="caution">
    <text evidence="1">The sequence shown here is derived from an EMBL/GenBank/DDBJ whole genome shotgun (WGS) entry which is preliminary data.</text>
</comment>
<proteinExistence type="predicted"/>
<dbReference type="AlphaFoldDB" id="A0A2G1BNU1"/>
<name>A0A2G1BNU1_9FLAO</name>
<evidence type="ECO:0000313" key="1">
    <source>
        <dbReference type="EMBL" id="PHN95726.1"/>
    </source>
</evidence>
<evidence type="ECO:0000313" key="2">
    <source>
        <dbReference type="Proteomes" id="UP000222163"/>
    </source>
</evidence>
<feature type="non-terminal residue" evidence="1">
    <location>
        <position position="101"/>
    </location>
</feature>
<gene>
    <name evidence="1" type="ORF">CSC81_19025</name>
</gene>
<accession>A0A2G1BNU1</accession>